<sequence length="175" mass="19553">MVSQLLQNGGMASVFVKDLFADFDLGRGKVCAHMTTETFILPFDEPSWQRLAGNCVGKDVPALSAVRLVSGPVPVHRREIAAARMMSKTGSRREYRGLRIPPCCMRVELRGGATAATYQGADGLRQTLSASSPLRWRVRSMDARIYRSARTRYRAYRLLPQYTVQAEGRHTRGSF</sequence>
<keyword evidence="2" id="KW-1185">Reference proteome</keyword>
<comment type="caution">
    <text evidence="1">The sequence shown here is derived from an EMBL/GenBank/DDBJ whole genome shotgun (WGS) entry which is preliminary data.</text>
</comment>
<gene>
    <name evidence="1" type="ORF">SKAU_G00208110</name>
</gene>
<organism evidence="1 2">
    <name type="scientific">Synaphobranchus kaupii</name>
    <name type="common">Kaup's arrowtooth eel</name>
    <dbReference type="NCBI Taxonomy" id="118154"/>
    <lineage>
        <taxon>Eukaryota</taxon>
        <taxon>Metazoa</taxon>
        <taxon>Chordata</taxon>
        <taxon>Craniata</taxon>
        <taxon>Vertebrata</taxon>
        <taxon>Euteleostomi</taxon>
        <taxon>Actinopterygii</taxon>
        <taxon>Neopterygii</taxon>
        <taxon>Teleostei</taxon>
        <taxon>Anguilliformes</taxon>
        <taxon>Synaphobranchidae</taxon>
        <taxon>Synaphobranchus</taxon>
    </lineage>
</organism>
<protein>
    <submittedName>
        <fullName evidence="1">Uncharacterized protein</fullName>
    </submittedName>
</protein>
<proteinExistence type="predicted"/>
<accession>A0A9Q1F872</accession>
<name>A0A9Q1F872_SYNKA</name>
<evidence type="ECO:0000313" key="2">
    <source>
        <dbReference type="Proteomes" id="UP001152622"/>
    </source>
</evidence>
<dbReference type="EMBL" id="JAINUF010000007">
    <property type="protein sequence ID" value="KAJ8353244.1"/>
    <property type="molecule type" value="Genomic_DNA"/>
</dbReference>
<dbReference type="Proteomes" id="UP001152622">
    <property type="component" value="Chromosome 7"/>
</dbReference>
<dbReference type="AlphaFoldDB" id="A0A9Q1F872"/>
<reference evidence="1" key="1">
    <citation type="journal article" date="2023" name="Science">
        <title>Genome structures resolve the early diversification of teleost fishes.</title>
        <authorList>
            <person name="Parey E."/>
            <person name="Louis A."/>
            <person name="Montfort J."/>
            <person name="Bouchez O."/>
            <person name="Roques C."/>
            <person name="Iampietro C."/>
            <person name="Lluch J."/>
            <person name="Castinel A."/>
            <person name="Donnadieu C."/>
            <person name="Desvignes T."/>
            <person name="Floi Bucao C."/>
            <person name="Jouanno E."/>
            <person name="Wen M."/>
            <person name="Mejri S."/>
            <person name="Dirks R."/>
            <person name="Jansen H."/>
            <person name="Henkel C."/>
            <person name="Chen W.J."/>
            <person name="Zahm M."/>
            <person name="Cabau C."/>
            <person name="Klopp C."/>
            <person name="Thompson A.W."/>
            <person name="Robinson-Rechavi M."/>
            <person name="Braasch I."/>
            <person name="Lecointre G."/>
            <person name="Bobe J."/>
            <person name="Postlethwait J.H."/>
            <person name="Berthelot C."/>
            <person name="Roest Crollius H."/>
            <person name="Guiguen Y."/>
        </authorList>
    </citation>
    <scope>NUCLEOTIDE SEQUENCE</scope>
    <source>
        <strain evidence="1">WJC10195</strain>
    </source>
</reference>
<evidence type="ECO:0000313" key="1">
    <source>
        <dbReference type="EMBL" id="KAJ8353244.1"/>
    </source>
</evidence>